<dbReference type="OrthoDB" id="5979581at2759"/>
<reference evidence="5" key="1">
    <citation type="journal article" date="2018" name="Genome Biol. Evol.">
        <title>Genomics and development of Lentinus tigrinus, a white-rot wood-decaying mushroom with dimorphic fruiting bodies.</title>
        <authorList>
            <person name="Wu B."/>
            <person name="Xu Z."/>
            <person name="Knudson A."/>
            <person name="Carlson A."/>
            <person name="Chen N."/>
            <person name="Kovaka S."/>
            <person name="LaButti K."/>
            <person name="Lipzen A."/>
            <person name="Pennachio C."/>
            <person name="Riley R."/>
            <person name="Schakwitz W."/>
            <person name="Umezawa K."/>
            <person name="Ohm R.A."/>
            <person name="Grigoriev I.V."/>
            <person name="Nagy L.G."/>
            <person name="Gibbons J."/>
            <person name="Hibbett D."/>
        </authorList>
    </citation>
    <scope>NUCLEOTIDE SEQUENCE [LARGE SCALE GENOMIC DNA]</scope>
    <source>
        <strain evidence="5">ALCF2SS1-6</strain>
    </source>
</reference>
<dbReference type="InterPro" id="IPR050117">
    <property type="entry name" value="MAPK"/>
</dbReference>
<dbReference type="Gene3D" id="3.30.200.20">
    <property type="entry name" value="Phosphorylase Kinase, domain 1"/>
    <property type="match status" value="1"/>
</dbReference>
<dbReference type="STRING" id="1328759.A0A5C2SF79"/>
<evidence type="ECO:0000313" key="6">
    <source>
        <dbReference type="Proteomes" id="UP000313359"/>
    </source>
</evidence>
<dbReference type="GO" id="GO:0005524">
    <property type="term" value="F:ATP binding"/>
    <property type="evidence" value="ECO:0007669"/>
    <property type="project" value="UniProtKB-KW"/>
</dbReference>
<dbReference type="Gene3D" id="1.10.510.10">
    <property type="entry name" value="Transferase(Phosphotransferase) domain 1"/>
    <property type="match status" value="1"/>
</dbReference>
<dbReference type="InterPro" id="IPR000719">
    <property type="entry name" value="Prot_kinase_dom"/>
</dbReference>
<keyword evidence="2" id="KW-0547">Nucleotide-binding</keyword>
<dbReference type="PANTHER" id="PTHR24055">
    <property type="entry name" value="MITOGEN-ACTIVATED PROTEIN KINASE"/>
    <property type="match status" value="1"/>
</dbReference>
<dbReference type="SMART" id="SM00220">
    <property type="entry name" value="S_TKc"/>
    <property type="match status" value="1"/>
</dbReference>
<evidence type="ECO:0000259" key="4">
    <source>
        <dbReference type="PROSITE" id="PS50011"/>
    </source>
</evidence>
<accession>A0A5C2SF79</accession>
<dbReference type="AlphaFoldDB" id="A0A5C2SF79"/>
<sequence length="473" mass="52313">MDSSCTFAPTCLFFENETLQEPLDRYRRGYLHPVAITNIIRPDPSTSASRCQAAPSGYRILHKLGKGGEATIWLAQEVDRLDCLVALKIFSAHCSSGGEREARALRACKTSPNTPGSRNVLSLLDDFTFTGPNGAHKVHVTEVVMPMKTLYPVLPARSKKQIAMDITRGLAHVHRSGFIHGDIHIGNIGCAMPSAFTEKEVVYTMSMLDQYDVTMVVPDDPALHSSSLPPYLLSPCDLLQAYKYYGGLEAHQAARLLDFGNARQVGEDKGTDDIRWVCPPPEASFAYFGCGGLEVLPTMKGDIWCLGALMLRLFTGEAIVHDSTCACLLRQAKFEGVIPPAWREYWDKNEFLRKYSDRVTPENAHAGWSRRRDEFIQENPDVDAAEVDLLISLIRWMLATDPDVRPSADEVLAHPWFAEDAAMLVASHADSTPTMVQDEHTPGVDATTYLDRSGTHILSAMYSYGVSSKNNST</sequence>
<keyword evidence="5" id="KW-0808">Transferase</keyword>
<keyword evidence="5" id="KW-0418">Kinase</keyword>
<proteinExistence type="predicted"/>
<dbReference type="EMBL" id="ML122259">
    <property type="protein sequence ID" value="RPD62321.1"/>
    <property type="molecule type" value="Genomic_DNA"/>
</dbReference>
<evidence type="ECO:0000313" key="5">
    <source>
        <dbReference type="EMBL" id="RPD62321.1"/>
    </source>
</evidence>
<organism evidence="5 6">
    <name type="scientific">Lentinus tigrinus ALCF2SS1-6</name>
    <dbReference type="NCBI Taxonomy" id="1328759"/>
    <lineage>
        <taxon>Eukaryota</taxon>
        <taxon>Fungi</taxon>
        <taxon>Dikarya</taxon>
        <taxon>Basidiomycota</taxon>
        <taxon>Agaricomycotina</taxon>
        <taxon>Agaricomycetes</taxon>
        <taxon>Polyporales</taxon>
        <taxon>Polyporaceae</taxon>
        <taxon>Lentinus</taxon>
    </lineage>
</organism>
<keyword evidence="1" id="KW-0723">Serine/threonine-protein kinase</keyword>
<evidence type="ECO:0000256" key="1">
    <source>
        <dbReference type="ARBA" id="ARBA00022527"/>
    </source>
</evidence>
<keyword evidence="6" id="KW-1185">Reference proteome</keyword>
<evidence type="ECO:0000256" key="3">
    <source>
        <dbReference type="ARBA" id="ARBA00022840"/>
    </source>
</evidence>
<gene>
    <name evidence="5" type="ORF">L227DRAFT_573522</name>
</gene>
<dbReference type="SUPFAM" id="SSF56112">
    <property type="entry name" value="Protein kinase-like (PK-like)"/>
    <property type="match status" value="1"/>
</dbReference>
<protein>
    <submittedName>
        <fullName evidence="5">Kinase-like protein</fullName>
    </submittedName>
</protein>
<dbReference type="Proteomes" id="UP000313359">
    <property type="component" value="Unassembled WGS sequence"/>
</dbReference>
<dbReference type="Pfam" id="PF00069">
    <property type="entry name" value="Pkinase"/>
    <property type="match status" value="1"/>
</dbReference>
<keyword evidence="3" id="KW-0067">ATP-binding</keyword>
<name>A0A5C2SF79_9APHY</name>
<dbReference type="GO" id="GO:0004674">
    <property type="term" value="F:protein serine/threonine kinase activity"/>
    <property type="evidence" value="ECO:0007669"/>
    <property type="project" value="UniProtKB-KW"/>
</dbReference>
<feature type="domain" description="Protein kinase" evidence="4">
    <location>
        <begin position="58"/>
        <end position="417"/>
    </location>
</feature>
<dbReference type="PROSITE" id="PS50011">
    <property type="entry name" value="PROTEIN_KINASE_DOM"/>
    <property type="match status" value="1"/>
</dbReference>
<dbReference type="InterPro" id="IPR011009">
    <property type="entry name" value="Kinase-like_dom_sf"/>
</dbReference>
<evidence type="ECO:0000256" key="2">
    <source>
        <dbReference type="ARBA" id="ARBA00022741"/>
    </source>
</evidence>